<evidence type="ECO:0000313" key="2">
    <source>
        <dbReference type="WBParaSite" id="PS1159_v2.g12683.t1"/>
    </source>
</evidence>
<accession>A0AC35F138</accession>
<organism evidence="1 2">
    <name type="scientific">Panagrolaimus sp. PS1159</name>
    <dbReference type="NCBI Taxonomy" id="55785"/>
    <lineage>
        <taxon>Eukaryota</taxon>
        <taxon>Metazoa</taxon>
        <taxon>Ecdysozoa</taxon>
        <taxon>Nematoda</taxon>
        <taxon>Chromadorea</taxon>
        <taxon>Rhabditida</taxon>
        <taxon>Tylenchina</taxon>
        <taxon>Panagrolaimomorpha</taxon>
        <taxon>Panagrolaimoidea</taxon>
        <taxon>Panagrolaimidae</taxon>
        <taxon>Panagrolaimus</taxon>
    </lineage>
</organism>
<protein>
    <submittedName>
        <fullName evidence="2">Uncharacterized protein</fullName>
    </submittedName>
</protein>
<reference evidence="2" key="1">
    <citation type="submission" date="2022-11" db="UniProtKB">
        <authorList>
            <consortium name="WormBaseParasite"/>
        </authorList>
    </citation>
    <scope>IDENTIFICATION</scope>
</reference>
<evidence type="ECO:0000313" key="1">
    <source>
        <dbReference type="Proteomes" id="UP000887580"/>
    </source>
</evidence>
<name>A0AC35F138_9BILA</name>
<dbReference type="WBParaSite" id="PS1159_v2.g12683.t1">
    <property type="protein sequence ID" value="PS1159_v2.g12683.t1"/>
    <property type="gene ID" value="PS1159_v2.g12683"/>
</dbReference>
<dbReference type="Proteomes" id="UP000887580">
    <property type="component" value="Unplaced"/>
</dbReference>
<sequence length="196" mass="22957">MTTINDYLLSLKSKHGTFTTYPSNGNQYNNLNLNQNHQFSTNSFFKTSKNVTIEKRKVSNNDYTNNKDLQKDPHSWKKSALNYENYNSKKEDELKKQNFNSSTLSFHIEAYENSIEANLFDGNKDCKNFLNKQRKNLKQICIESVIQNPFEFPRQQQENDDEEKVPEISEFKASQCLINPNQMNQRLSDSNEQVCC</sequence>
<proteinExistence type="predicted"/>